<dbReference type="OrthoDB" id="338622at2759"/>
<reference evidence="11 12" key="1">
    <citation type="journal article" date="2011" name="J. Gen. Appl. Microbiol.">
        <title>Draft genome sequencing of the enigmatic basidiomycete Mixia osmundae.</title>
        <authorList>
            <person name="Nishida H."/>
            <person name="Nagatsuka Y."/>
            <person name="Sugiyama J."/>
        </authorList>
    </citation>
    <scope>NUCLEOTIDE SEQUENCE [LARGE SCALE GENOMIC DNA]</scope>
    <source>
        <strain evidence="12">CBS 9802 / IAM 14324 / JCM 22182 / KY 12970</strain>
    </source>
</reference>
<evidence type="ECO:0000313" key="11">
    <source>
        <dbReference type="EMBL" id="GAB00054.1"/>
    </source>
</evidence>
<organism evidence="11 12">
    <name type="scientific">Mixia osmundae (strain CBS 9802 / IAM 14324 / JCM 22182 / KY 12970)</name>
    <dbReference type="NCBI Taxonomy" id="764103"/>
    <lineage>
        <taxon>Eukaryota</taxon>
        <taxon>Fungi</taxon>
        <taxon>Dikarya</taxon>
        <taxon>Basidiomycota</taxon>
        <taxon>Pucciniomycotina</taxon>
        <taxon>Mixiomycetes</taxon>
        <taxon>Mixiales</taxon>
        <taxon>Mixiaceae</taxon>
        <taxon>Mixia</taxon>
    </lineage>
</organism>
<keyword evidence="4" id="KW-0560">Oxidoreductase</keyword>
<keyword evidence="3" id="KW-0049">Antioxidant</keyword>
<dbReference type="OMA" id="HAIAHRK"/>
<dbReference type="Pfam" id="PF00578">
    <property type="entry name" value="AhpC-TSA"/>
    <property type="match status" value="1"/>
</dbReference>
<evidence type="ECO:0000256" key="8">
    <source>
        <dbReference type="ARBA" id="ARBA00038489"/>
    </source>
</evidence>
<proteinExistence type="inferred from homology"/>
<evidence type="ECO:0000256" key="4">
    <source>
        <dbReference type="ARBA" id="ARBA00023002"/>
    </source>
</evidence>
<dbReference type="SUPFAM" id="SSF52833">
    <property type="entry name" value="Thioredoxin-like"/>
    <property type="match status" value="1"/>
</dbReference>
<dbReference type="EC" id="1.11.1.24" evidence="1"/>
<keyword evidence="2" id="KW-0575">Peroxidase</keyword>
<dbReference type="HOGENOM" id="CLU_042529_14_1_1"/>
<dbReference type="RefSeq" id="XP_014565003.1">
    <property type="nucleotide sequence ID" value="XM_014709517.1"/>
</dbReference>
<comment type="similarity">
    <text evidence="8">Belongs to the peroxiredoxin family. BCP/PrxQ subfamily.</text>
</comment>
<evidence type="ECO:0000256" key="1">
    <source>
        <dbReference type="ARBA" id="ARBA00013017"/>
    </source>
</evidence>
<dbReference type="Proteomes" id="UP000009131">
    <property type="component" value="Unassembled WGS sequence"/>
</dbReference>
<dbReference type="InParanoid" id="G7EB43"/>
<comment type="caution">
    <text evidence="11">The sequence shown here is derived from an EMBL/GenBank/DDBJ whole genome shotgun (WGS) entry which is preliminary data.</text>
</comment>
<keyword evidence="12" id="KW-1185">Reference proteome</keyword>
<dbReference type="InterPro" id="IPR036249">
    <property type="entry name" value="Thioredoxin-like_sf"/>
</dbReference>
<dbReference type="Gene3D" id="3.40.30.10">
    <property type="entry name" value="Glutaredoxin"/>
    <property type="match status" value="1"/>
</dbReference>
<dbReference type="InterPro" id="IPR013766">
    <property type="entry name" value="Thioredoxin_domain"/>
</dbReference>
<accession>G7EB43</accession>
<comment type="catalytic activity">
    <reaction evidence="9">
        <text>a hydroperoxide + [thioredoxin]-dithiol = an alcohol + [thioredoxin]-disulfide + H2O</text>
        <dbReference type="Rhea" id="RHEA:62620"/>
        <dbReference type="Rhea" id="RHEA-COMP:10698"/>
        <dbReference type="Rhea" id="RHEA-COMP:10700"/>
        <dbReference type="ChEBI" id="CHEBI:15377"/>
        <dbReference type="ChEBI" id="CHEBI:29950"/>
        <dbReference type="ChEBI" id="CHEBI:30879"/>
        <dbReference type="ChEBI" id="CHEBI:35924"/>
        <dbReference type="ChEBI" id="CHEBI:50058"/>
        <dbReference type="EC" id="1.11.1.24"/>
    </reaction>
</comment>
<dbReference type="EMBL" id="BABT02000261">
    <property type="protein sequence ID" value="GAB00054.1"/>
    <property type="molecule type" value="Genomic_DNA"/>
</dbReference>
<dbReference type="GO" id="GO:0034599">
    <property type="term" value="P:cellular response to oxidative stress"/>
    <property type="evidence" value="ECO:0007669"/>
    <property type="project" value="TreeGrafter"/>
</dbReference>
<evidence type="ECO:0000256" key="6">
    <source>
        <dbReference type="ARBA" id="ARBA00023284"/>
    </source>
</evidence>
<keyword evidence="6" id="KW-0676">Redox-active center</keyword>
<evidence type="ECO:0000256" key="3">
    <source>
        <dbReference type="ARBA" id="ARBA00022862"/>
    </source>
</evidence>
<dbReference type="CDD" id="cd03017">
    <property type="entry name" value="PRX_BCP"/>
    <property type="match status" value="1"/>
</dbReference>
<evidence type="ECO:0000259" key="10">
    <source>
        <dbReference type="PROSITE" id="PS51352"/>
    </source>
</evidence>
<dbReference type="AlphaFoldDB" id="G7EB43"/>
<evidence type="ECO:0000256" key="9">
    <source>
        <dbReference type="ARBA" id="ARBA00049091"/>
    </source>
</evidence>
<evidence type="ECO:0000256" key="2">
    <source>
        <dbReference type="ARBA" id="ARBA00022559"/>
    </source>
</evidence>
<name>G7EB43_MIXOS</name>
<keyword evidence="5" id="KW-1015">Disulfide bond</keyword>
<dbReference type="InterPro" id="IPR000866">
    <property type="entry name" value="AhpC/TSA"/>
</dbReference>
<dbReference type="eggNOG" id="KOG0855">
    <property type="taxonomic scope" value="Eukaryota"/>
</dbReference>
<gene>
    <name evidence="11" type="primary">Mo06756</name>
    <name evidence="11" type="ORF">E5Q_06756</name>
</gene>
<feature type="domain" description="Thioredoxin" evidence="10">
    <location>
        <begin position="4"/>
        <end position="154"/>
    </location>
</feature>
<dbReference type="GO" id="GO:0008379">
    <property type="term" value="F:thioredoxin peroxidase activity"/>
    <property type="evidence" value="ECO:0007669"/>
    <property type="project" value="TreeGrafter"/>
</dbReference>
<dbReference type="InterPro" id="IPR050924">
    <property type="entry name" value="Peroxiredoxin_BCP/PrxQ"/>
</dbReference>
<dbReference type="STRING" id="764103.G7EB43"/>
<evidence type="ECO:0000256" key="5">
    <source>
        <dbReference type="ARBA" id="ARBA00023157"/>
    </source>
</evidence>
<dbReference type="GO" id="GO:0005737">
    <property type="term" value="C:cytoplasm"/>
    <property type="evidence" value="ECO:0007669"/>
    <property type="project" value="TreeGrafter"/>
</dbReference>
<dbReference type="PANTHER" id="PTHR42801">
    <property type="entry name" value="THIOREDOXIN-DEPENDENT PEROXIDE REDUCTASE"/>
    <property type="match status" value="1"/>
</dbReference>
<dbReference type="GO" id="GO:0045454">
    <property type="term" value="P:cell redox homeostasis"/>
    <property type="evidence" value="ECO:0007669"/>
    <property type="project" value="TreeGrafter"/>
</dbReference>
<evidence type="ECO:0000256" key="7">
    <source>
        <dbReference type="ARBA" id="ARBA00032824"/>
    </source>
</evidence>
<dbReference type="PROSITE" id="PS51352">
    <property type="entry name" value="THIOREDOXIN_2"/>
    <property type="match status" value="1"/>
</dbReference>
<evidence type="ECO:0000313" key="12">
    <source>
        <dbReference type="Proteomes" id="UP000009131"/>
    </source>
</evidence>
<dbReference type="PANTHER" id="PTHR42801:SF4">
    <property type="entry name" value="AHPC_TSA FAMILY PROTEIN"/>
    <property type="match status" value="1"/>
</dbReference>
<protein>
    <recommendedName>
        <fullName evidence="1">thioredoxin-dependent peroxiredoxin</fullName>
        <ecNumber evidence="1">1.11.1.24</ecNumber>
    </recommendedName>
    <alternativeName>
        <fullName evidence="7">Thioredoxin peroxidase</fullName>
    </alternativeName>
</protein>
<reference evidence="11 12" key="2">
    <citation type="journal article" date="2012" name="Open Biol.">
        <title>Characteristics of nucleosomes and linker DNA regions on the genome of the basidiomycete Mixia osmundae revealed by mono- and dinucleosome mapping.</title>
        <authorList>
            <person name="Nishida H."/>
            <person name="Kondo S."/>
            <person name="Matsumoto T."/>
            <person name="Suzuki Y."/>
            <person name="Yoshikawa H."/>
            <person name="Taylor T.D."/>
            <person name="Sugiyama J."/>
        </authorList>
    </citation>
    <scope>NUCLEOTIDE SEQUENCE [LARGE SCALE GENOMIC DNA]</scope>
    <source>
        <strain evidence="12">CBS 9802 / IAM 14324 / JCM 22182 / KY 12970</strain>
    </source>
</reference>
<sequence>MVYALLNEAAPEFTAPSAASGSFTFKPDGQPTVLYFFPKAGTPVCTAEACNMRDTSATDDFKGVNARVVGVSADSPEALKAFASKNKLDFTLVSDSDRKIRALYKIPGSMMGLMDGRVTLIINDKGTIVASEDSTIRAGAHKKLVNDWLPKLKQ</sequence>